<dbReference type="PANTHER" id="PTHR47513">
    <property type="entry name" value="ZINC TRANSPORTER"/>
    <property type="match status" value="1"/>
</dbReference>
<keyword evidence="1" id="KW-0812">Transmembrane</keyword>
<evidence type="ECO:0000313" key="2">
    <source>
        <dbReference type="EMBL" id="KAK9116125.1"/>
    </source>
</evidence>
<accession>A0AAP0NSI5</accession>
<protein>
    <submittedName>
        <fullName evidence="2">Uncharacterized protein</fullName>
    </submittedName>
</protein>
<comment type="caution">
    <text evidence="2">The sequence shown here is derived from an EMBL/GenBank/DDBJ whole genome shotgun (WGS) entry which is preliminary data.</text>
</comment>
<dbReference type="EMBL" id="JBBNAE010000006">
    <property type="protein sequence ID" value="KAK9116125.1"/>
    <property type="molecule type" value="Genomic_DNA"/>
</dbReference>
<evidence type="ECO:0000256" key="1">
    <source>
        <dbReference type="SAM" id="Phobius"/>
    </source>
</evidence>
<dbReference type="PANTHER" id="PTHR47513:SF1">
    <property type="entry name" value="OS07G0283200 PROTEIN"/>
    <property type="match status" value="1"/>
</dbReference>
<dbReference type="Proteomes" id="UP001417504">
    <property type="component" value="Unassembled WGS sequence"/>
</dbReference>
<proteinExistence type="predicted"/>
<feature type="transmembrane region" description="Helical" evidence="1">
    <location>
        <begin position="97"/>
        <end position="113"/>
    </location>
</feature>
<evidence type="ECO:0000313" key="3">
    <source>
        <dbReference type="Proteomes" id="UP001417504"/>
    </source>
</evidence>
<gene>
    <name evidence="2" type="ORF">Sjap_015072</name>
</gene>
<dbReference type="AlphaFoldDB" id="A0AAP0NSI5"/>
<keyword evidence="1" id="KW-0472">Membrane</keyword>
<organism evidence="2 3">
    <name type="scientific">Stephania japonica</name>
    <dbReference type="NCBI Taxonomy" id="461633"/>
    <lineage>
        <taxon>Eukaryota</taxon>
        <taxon>Viridiplantae</taxon>
        <taxon>Streptophyta</taxon>
        <taxon>Embryophyta</taxon>
        <taxon>Tracheophyta</taxon>
        <taxon>Spermatophyta</taxon>
        <taxon>Magnoliopsida</taxon>
        <taxon>Ranunculales</taxon>
        <taxon>Menispermaceae</taxon>
        <taxon>Menispermoideae</taxon>
        <taxon>Cissampelideae</taxon>
        <taxon>Stephania</taxon>
    </lineage>
</organism>
<sequence>MEPGIDATISLVEGRMCRETASKEESTMKSGAYPINEGKAPLKDSIQTEDQTELLGMKHMAVPIFAGILSTLRRVIARRVSLKGSSDSGIKLPFSSWTYWATILFGVILIFYIDNIAEER</sequence>
<keyword evidence="1" id="KW-1133">Transmembrane helix</keyword>
<name>A0AAP0NSI5_9MAGN</name>
<reference evidence="2 3" key="1">
    <citation type="submission" date="2024-01" db="EMBL/GenBank/DDBJ databases">
        <title>Genome assemblies of Stephania.</title>
        <authorList>
            <person name="Yang L."/>
        </authorList>
    </citation>
    <scope>NUCLEOTIDE SEQUENCE [LARGE SCALE GENOMIC DNA]</scope>
    <source>
        <strain evidence="2">QJT</strain>
        <tissue evidence="2">Leaf</tissue>
    </source>
</reference>
<keyword evidence="3" id="KW-1185">Reference proteome</keyword>